<evidence type="ECO:0000313" key="1">
    <source>
        <dbReference type="EMBL" id="KAI8040575.1"/>
    </source>
</evidence>
<dbReference type="EMBL" id="JAMKOV010000004">
    <property type="protein sequence ID" value="KAI8040575.1"/>
    <property type="molecule type" value="Genomic_DNA"/>
</dbReference>
<proteinExistence type="predicted"/>
<dbReference type="Proteomes" id="UP001059596">
    <property type="component" value="Unassembled WGS sequence"/>
</dbReference>
<dbReference type="AlphaFoldDB" id="A0A9P9YPM2"/>
<protein>
    <submittedName>
        <fullName evidence="1">Uncharacterized protein</fullName>
    </submittedName>
</protein>
<evidence type="ECO:0000313" key="2">
    <source>
        <dbReference type="Proteomes" id="UP001059596"/>
    </source>
</evidence>
<reference evidence="1" key="1">
    <citation type="journal article" date="2023" name="Genome Biol. Evol.">
        <title>Long-read-based Genome Assembly of Drosophila gunungcola Reveals Fewer Chemosensory Genes in Flower-breeding Species.</title>
        <authorList>
            <person name="Negi A."/>
            <person name="Liao B.Y."/>
            <person name="Yeh S.D."/>
        </authorList>
    </citation>
    <scope>NUCLEOTIDE SEQUENCE</scope>
    <source>
        <strain evidence="1">Sukarami</strain>
    </source>
</reference>
<organism evidence="1 2">
    <name type="scientific">Drosophila gunungcola</name>
    <name type="common">fruit fly</name>
    <dbReference type="NCBI Taxonomy" id="103775"/>
    <lineage>
        <taxon>Eukaryota</taxon>
        <taxon>Metazoa</taxon>
        <taxon>Ecdysozoa</taxon>
        <taxon>Arthropoda</taxon>
        <taxon>Hexapoda</taxon>
        <taxon>Insecta</taxon>
        <taxon>Pterygota</taxon>
        <taxon>Neoptera</taxon>
        <taxon>Endopterygota</taxon>
        <taxon>Diptera</taxon>
        <taxon>Brachycera</taxon>
        <taxon>Muscomorpha</taxon>
        <taxon>Ephydroidea</taxon>
        <taxon>Drosophilidae</taxon>
        <taxon>Drosophila</taxon>
        <taxon>Sophophora</taxon>
    </lineage>
</organism>
<keyword evidence="2" id="KW-1185">Reference proteome</keyword>
<name>A0A9P9YPM2_9MUSC</name>
<gene>
    <name evidence="1" type="ORF">M5D96_006518</name>
</gene>
<comment type="caution">
    <text evidence="1">The sequence shown here is derived from an EMBL/GenBank/DDBJ whole genome shotgun (WGS) entry which is preliminary data.</text>
</comment>
<accession>A0A9P9YPM2</accession>
<sequence length="69" mass="7660">MEGGSSQLIITIPANRLWPLVIVISPGERKWRGDTTNTRKSPTACSSGKFPAYRLEPCHSYSTQGFLFC</sequence>